<name>A0A381VCD2_9ZZZZ</name>
<accession>A0A381VCD2</accession>
<feature type="domain" description="(S)-ureidoglycine aminohydrolase cupin" evidence="1">
    <location>
        <begin position="15"/>
        <end position="85"/>
    </location>
</feature>
<dbReference type="Pfam" id="PF05899">
    <property type="entry name" value="Cupin_3"/>
    <property type="match status" value="1"/>
</dbReference>
<feature type="non-terminal residue" evidence="2">
    <location>
        <position position="1"/>
    </location>
</feature>
<organism evidence="2">
    <name type="scientific">marine metagenome</name>
    <dbReference type="NCBI Taxonomy" id="408172"/>
    <lineage>
        <taxon>unclassified sequences</taxon>
        <taxon>metagenomes</taxon>
        <taxon>ecological metagenomes</taxon>
    </lineage>
</organism>
<dbReference type="InterPro" id="IPR014710">
    <property type="entry name" value="RmlC-like_jellyroll"/>
</dbReference>
<protein>
    <recommendedName>
        <fullName evidence="1">(S)-ureidoglycine aminohydrolase cupin domain-containing protein</fullName>
    </recommendedName>
</protein>
<evidence type="ECO:0000313" key="2">
    <source>
        <dbReference type="EMBL" id="SVA37661.1"/>
    </source>
</evidence>
<dbReference type="EMBL" id="UINC01008365">
    <property type="protein sequence ID" value="SVA37661.1"/>
    <property type="molecule type" value="Genomic_DNA"/>
</dbReference>
<dbReference type="InterPro" id="IPR011051">
    <property type="entry name" value="RmlC_Cupin_sf"/>
</dbReference>
<dbReference type="CDD" id="cd02227">
    <property type="entry name" value="cupin_TM1112-like"/>
    <property type="match status" value="1"/>
</dbReference>
<dbReference type="InterPro" id="IPR008579">
    <property type="entry name" value="UGlyAH_Cupin_dom"/>
</dbReference>
<dbReference type="PANTHER" id="PTHR33271:SF22">
    <property type="entry name" value="OS04G0445200 PROTEIN"/>
    <property type="match status" value="1"/>
</dbReference>
<proteinExistence type="predicted"/>
<dbReference type="AlphaFoldDB" id="A0A381VCD2"/>
<reference evidence="2" key="1">
    <citation type="submission" date="2018-05" db="EMBL/GenBank/DDBJ databases">
        <authorList>
            <person name="Lanie J.A."/>
            <person name="Ng W.-L."/>
            <person name="Kazmierczak K.M."/>
            <person name="Andrzejewski T.M."/>
            <person name="Davidsen T.M."/>
            <person name="Wayne K.J."/>
            <person name="Tettelin H."/>
            <person name="Glass J.I."/>
            <person name="Rusch D."/>
            <person name="Podicherti R."/>
            <person name="Tsui H.-C.T."/>
            <person name="Winkler M.E."/>
        </authorList>
    </citation>
    <scope>NUCLEOTIDE SEQUENCE</scope>
</reference>
<dbReference type="SUPFAM" id="SSF51182">
    <property type="entry name" value="RmlC-like cupins"/>
    <property type="match status" value="1"/>
</dbReference>
<dbReference type="Gene3D" id="2.60.120.10">
    <property type="entry name" value="Jelly Rolls"/>
    <property type="match status" value="1"/>
</dbReference>
<dbReference type="PANTHER" id="PTHR33271">
    <property type="entry name" value="OS04G0445200 PROTEIN"/>
    <property type="match status" value="1"/>
</dbReference>
<sequence length="88" mass="10250">VKITVQSINQNKLGSMGVFNWAIWECEESKFSWFYHEKESCYLLEGEVQVITDFETVSFCKGDFVVFPKGLSCSWKVLKPVRKHYTMG</sequence>
<gene>
    <name evidence="2" type="ORF">METZ01_LOCUS90515</name>
</gene>
<evidence type="ECO:0000259" key="1">
    <source>
        <dbReference type="Pfam" id="PF05899"/>
    </source>
</evidence>